<name>A0AC35F2T0_9BILA</name>
<evidence type="ECO:0000313" key="2">
    <source>
        <dbReference type="WBParaSite" id="PS1159_v2.g12565.t1"/>
    </source>
</evidence>
<protein>
    <submittedName>
        <fullName evidence="2">Transmembrane protein</fullName>
    </submittedName>
</protein>
<accession>A0AC35F2T0</accession>
<reference evidence="2" key="1">
    <citation type="submission" date="2022-11" db="UniProtKB">
        <authorList>
            <consortium name="WormBaseParasite"/>
        </authorList>
    </citation>
    <scope>IDENTIFICATION</scope>
</reference>
<proteinExistence type="predicted"/>
<sequence length="228" mass="25088">MASSIGFKIVFIVVIIIAFIITLASIFTPAWKVTNSNQGSNQKIGLVTIDCGGINQQGQIYQQQQGCQQAKDNRQSYEKWTFALLIISAIFQLIAIISALVTIKSEKRKVFLNSPINVIIALILIIIAIIVYGSKYDKDSQNGNNNQFFQPGQPQPPSQNYQSYGMNGNYKLGYSFWLSIVAGIFLVVAAILGLIAACMNGNTGNGGYPHDRTVIQHNTRVQTSMAQY</sequence>
<evidence type="ECO:0000313" key="1">
    <source>
        <dbReference type="Proteomes" id="UP000887580"/>
    </source>
</evidence>
<organism evidence="1 2">
    <name type="scientific">Panagrolaimus sp. PS1159</name>
    <dbReference type="NCBI Taxonomy" id="55785"/>
    <lineage>
        <taxon>Eukaryota</taxon>
        <taxon>Metazoa</taxon>
        <taxon>Ecdysozoa</taxon>
        <taxon>Nematoda</taxon>
        <taxon>Chromadorea</taxon>
        <taxon>Rhabditida</taxon>
        <taxon>Tylenchina</taxon>
        <taxon>Panagrolaimomorpha</taxon>
        <taxon>Panagrolaimoidea</taxon>
        <taxon>Panagrolaimidae</taxon>
        <taxon>Panagrolaimus</taxon>
    </lineage>
</organism>
<dbReference type="WBParaSite" id="PS1159_v2.g12565.t1">
    <property type="protein sequence ID" value="PS1159_v2.g12565.t1"/>
    <property type="gene ID" value="PS1159_v2.g12565"/>
</dbReference>
<dbReference type="Proteomes" id="UP000887580">
    <property type="component" value="Unplaced"/>
</dbReference>